<dbReference type="FunFam" id="3.30.40.10:FF:000040">
    <property type="entry name" value="E3 ubiquitin protein ligase"/>
    <property type="match status" value="1"/>
</dbReference>
<evidence type="ECO:0000313" key="19">
    <source>
        <dbReference type="Proteomes" id="UP001497497"/>
    </source>
</evidence>
<sequence>MSSSKRPAEEPASSASGAPANKKMAIPYDSLQLGKIYSLVSSSLEELDMKVLVFQNKKLAERIEQRKKAETELRKRIEQLENRQRTDDAVLMIVNRYWNQLDEDVRVLLQRFDAETSDETETKNESSELTSFLTLLSTWDKQELEEKLGQRVEFSKRAIGKLLQAFDRMLQRNEKLHHAIDDKVEQKEKDSLLEDSHKMEEDKDDKEEKKDEGEESEDKSAKPDEEASETKKEEEKEEKQPEPSLSEVVKGELSDLRKETKQLHNLVTQLHQRHHEHTLSISELQDKLTASETEIAELKNKLDDLDYMYEKSEYKTDSLERRLAEVTEKLQFYQETTGNMPLSGLKNLPGVPTGRLDEILSELEEHKELSTNRLMELEKLSADYQETLTEVEKLKMDLQHLPENVILETTEYKCLQSQFSVLYNESMQIRTQLEDIRNQMTINKNNHGRQIEQMEIDELEGQKRLRTEMIQVEDSLAQTRKEYDMLRIEFEQAMAANDQNLTINREMRNLIQSLQNHNQQLKMESARYKRRLREAQAEIHKLKQELVIVNPPTSSAPPAATAAAATTTTPASAVPSTTTTPSSATSPAATTAGSTPSGDNKDSIAHIKEETQLSPVKTEAGFPVATTLPLVQAIKKEEGEIPTTPVKKEEDDDLDSKDIKNGKNDSELVKDLRNQLKKSQDNVRELKLLLDTYKAAPKEQRDKIQLMAAEKKARQEIDELKAHIKRMQESEKRDRRKLADEDAMRKIKKMEETIIELQKNLANQKQREEALLNDLDVTGQAFEDMQEQNTRLLQQLREKDDANFKLMSERIKSNQIQKLLREEKDVLTEQVAILQNQVEAQNSVVRSLEEKERLLQNNLSTVEKEQAITQQAMEMHKRKAVESSQTAADLKLHLDKYQAQLKEAQVAVAEKTASLEQEVFKYKRMQEEVAKLNRKLERSKKIEMAGAADEVLLEEIKEYKEQLTCPSCKVNKKDAVLTKCFHVFCLECLRTRYETRQRKCPKCNAGFGANDFHRLYLS</sequence>
<keyword evidence="6 14" id="KW-0479">Metal-binding</keyword>
<evidence type="ECO:0000256" key="6">
    <source>
        <dbReference type="ARBA" id="ARBA00022723"/>
    </source>
</evidence>
<evidence type="ECO:0000256" key="8">
    <source>
        <dbReference type="ARBA" id="ARBA00022786"/>
    </source>
</evidence>
<dbReference type="InterPro" id="IPR058643">
    <property type="entry name" value="BRE1-like_CC"/>
</dbReference>
<comment type="caution">
    <text evidence="18">The sequence shown here is derived from an EMBL/GenBank/DDBJ whole genome shotgun (WGS) entry which is preliminary data.</text>
</comment>
<dbReference type="InterPro" id="IPR058642">
    <property type="entry name" value="BRE1A/B-like_dom"/>
</dbReference>
<keyword evidence="10 14" id="KW-0156">Chromatin regulator</keyword>
<keyword evidence="11 14" id="KW-0175">Coiled coil</keyword>
<feature type="compositionally biased region" description="Basic and acidic residues" evidence="16">
    <location>
        <begin position="181"/>
        <end position="241"/>
    </location>
</feature>
<comment type="subcellular location">
    <subcellularLocation>
        <location evidence="2 14">Nucleus</location>
    </subcellularLocation>
</comment>
<dbReference type="Pfam" id="PF26052">
    <property type="entry name" value="BRE1B"/>
    <property type="match status" value="1"/>
</dbReference>
<dbReference type="PANTHER" id="PTHR23163:SF0">
    <property type="entry name" value="E3 UBIQUITIN-PROTEIN LIGASE BRE1"/>
    <property type="match status" value="1"/>
</dbReference>
<evidence type="ECO:0000256" key="15">
    <source>
        <dbReference type="SAM" id="Coils"/>
    </source>
</evidence>
<keyword evidence="8 14" id="KW-0833">Ubl conjugation pathway</keyword>
<feature type="region of interest" description="Disordered" evidence="16">
    <location>
        <begin position="1"/>
        <end position="21"/>
    </location>
</feature>
<keyword evidence="12 14" id="KW-0539">Nucleus</keyword>
<dbReference type="InterPro" id="IPR013083">
    <property type="entry name" value="Znf_RING/FYVE/PHD"/>
</dbReference>
<evidence type="ECO:0000256" key="9">
    <source>
        <dbReference type="ARBA" id="ARBA00022833"/>
    </source>
</evidence>
<evidence type="ECO:0000256" key="7">
    <source>
        <dbReference type="ARBA" id="ARBA00022771"/>
    </source>
</evidence>
<evidence type="ECO:0000256" key="13">
    <source>
        <dbReference type="PROSITE-ProRule" id="PRU00175"/>
    </source>
</evidence>
<accession>A0AAV2H8F8</accession>
<feature type="compositionally biased region" description="Low complexity" evidence="16">
    <location>
        <begin position="1"/>
        <end position="20"/>
    </location>
</feature>
<evidence type="ECO:0000256" key="1">
    <source>
        <dbReference type="ARBA" id="ARBA00000900"/>
    </source>
</evidence>
<keyword evidence="7 13" id="KW-0863">Zinc-finger</keyword>
<comment type="pathway">
    <text evidence="3 14">Protein modification; protein ubiquitination.</text>
</comment>
<feature type="region of interest" description="Disordered" evidence="16">
    <location>
        <begin position="639"/>
        <end position="663"/>
    </location>
</feature>
<reference evidence="18 19" key="1">
    <citation type="submission" date="2024-04" db="EMBL/GenBank/DDBJ databases">
        <authorList>
            <consortium name="Genoscope - CEA"/>
            <person name="William W."/>
        </authorList>
    </citation>
    <scope>NUCLEOTIDE SEQUENCE [LARGE SCALE GENOMIC DNA]</scope>
</reference>
<dbReference type="PANTHER" id="PTHR23163">
    <property type="entry name" value="RING FINGER PROTEIN-RELATED"/>
    <property type="match status" value="1"/>
</dbReference>
<feature type="coiled-coil region" evidence="15">
    <location>
        <begin position="669"/>
        <end position="942"/>
    </location>
</feature>
<dbReference type="CDD" id="cd16705">
    <property type="entry name" value="RING-HC_dBre1-like"/>
    <property type="match status" value="1"/>
</dbReference>
<feature type="region of interest" description="Disordered" evidence="16">
    <location>
        <begin position="181"/>
        <end position="251"/>
    </location>
</feature>
<dbReference type="Proteomes" id="UP001497497">
    <property type="component" value="Unassembled WGS sequence"/>
</dbReference>
<feature type="domain" description="RING-type" evidence="17">
    <location>
        <begin position="965"/>
        <end position="1004"/>
    </location>
</feature>
<dbReference type="InterPro" id="IPR018957">
    <property type="entry name" value="Znf_C3HC4_RING-type"/>
</dbReference>
<evidence type="ECO:0000256" key="5">
    <source>
        <dbReference type="ARBA" id="ARBA00022679"/>
    </source>
</evidence>
<feature type="region of interest" description="Disordered" evidence="16">
    <location>
        <begin position="550"/>
        <end position="602"/>
    </location>
</feature>
<dbReference type="Gene3D" id="3.30.40.10">
    <property type="entry name" value="Zinc/RING finger domain, C3HC4 (zinc finger)"/>
    <property type="match status" value="1"/>
</dbReference>
<protein>
    <recommendedName>
        <fullName evidence="14">E3 ubiquitin protein ligase</fullName>
        <ecNumber evidence="14">2.3.2.27</ecNumber>
    </recommendedName>
</protein>
<dbReference type="PROSITE" id="PS00518">
    <property type="entry name" value="ZF_RING_1"/>
    <property type="match status" value="1"/>
</dbReference>
<proteinExistence type="inferred from homology"/>
<evidence type="ECO:0000259" key="17">
    <source>
        <dbReference type="PROSITE" id="PS50089"/>
    </source>
</evidence>
<dbReference type="InterPro" id="IPR017907">
    <property type="entry name" value="Znf_RING_CS"/>
</dbReference>
<feature type="compositionally biased region" description="Low complexity" evidence="16">
    <location>
        <begin position="551"/>
        <end position="597"/>
    </location>
</feature>
<evidence type="ECO:0000256" key="3">
    <source>
        <dbReference type="ARBA" id="ARBA00004906"/>
    </source>
</evidence>
<dbReference type="AlphaFoldDB" id="A0AAV2H8F8"/>
<dbReference type="InterPro" id="IPR013956">
    <property type="entry name" value="E3_ubiquit_lig_Bre1"/>
</dbReference>
<dbReference type="GO" id="GO:0061630">
    <property type="term" value="F:ubiquitin protein ligase activity"/>
    <property type="evidence" value="ECO:0007669"/>
    <property type="project" value="UniProtKB-EC"/>
</dbReference>
<dbReference type="GO" id="GO:0006325">
    <property type="term" value="P:chromatin organization"/>
    <property type="evidence" value="ECO:0007669"/>
    <property type="project" value="UniProtKB-KW"/>
</dbReference>
<dbReference type="SUPFAM" id="SSF57850">
    <property type="entry name" value="RING/U-box"/>
    <property type="match status" value="1"/>
</dbReference>
<keyword evidence="9 14" id="KW-0862">Zinc</keyword>
<feature type="coiled-coil region" evidence="15">
    <location>
        <begin position="462"/>
        <end position="545"/>
    </location>
</feature>
<dbReference type="GO" id="GO:0033503">
    <property type="term" value="C:HULC complex"/>
    <property type="evidence" value="ECO:0007669"/>
    <property type="project" value="TreeGrafter"/>
</dbReference>
<dbReference type="PROSITE" id="PS50089">
    <property type="entry name" value="ZF_RING_2"/>
    <property type="match status" value="1"/>
</dbReference>
<dbReference type="EC" id="2.3.2.27" evidence="14"/>
<feature type="coiled-coil region" evidence="15">
    <location>
        <begin position="281"/>
        <end position="336"/>
    </location>
</feature>
<dbReference type="Pfam" id="PF00097">
    <property type="entry name" value="zf-C3HC4"/>
    <property type="match status" value="1"/>
</dbReference>
<dbReference type="InterPro" id="IPR001841">
    <property type="entry name" value="Znf_RING"/>
</dbReference>
<evidence type="ECO:0000256" key="14">
    <source>
        <dbReference type="RuleBase" id="RU365038"/>
    </source>
</evidence>
<evidence type="ECO:0000256" key="4">
    <source>
        <dbReference type="ARBA" id="ARBA00005555"/>
    </source>
</evidence>
<dbReference type="EMBL" id="CAXITT010000034">
    <property type="protein sequence ID" value="CAL1528521.1"/>
    <property type="molecule type" value="Genomic_DNA"/>
</dbReference>
<organism evidence="18 19">
    <name type="scientific">Lymnaea stagnalis</name>
    <name type="common">Great pond snail</name>
    <name type="synonym">Helix stagnalis</name>
    <dbReference type="NCBI Taxonomy" id="6523"/>
    <lineage>
        <taxon>Eukaryota</taxon>
        <taxon>Metazoa</taxon>
        <taxon>Spiralia</taxon>
        <taxon>Lophotrochozoa</taxon>
        <taxon>Mollusca</taxon>
        <taxon>Gastropoda</taxon>
        <taxon>Heterobranchia</taxon>
        <taxon>Euthyneura</taxon>
        <taxon>Panpulmonata</taxon>
        <taxon>Hygrophila</taxon>
        <taxon>Lymnaeoidea</taxon>
        <taxon>Lymnaeidae</taxon>
        <taxon>Lymnaea</taxon>
    </lineage>
</organism>
<dbReference type="GO" id="GO:0008270">
    <property type="term" value="F:zinc ion binding"/>
    <property type="evidence" value="ECO:0007669"/>
    <property type="project" value="UniProtKB-KW"/>
</dbReference>
<evidence type="ECO:0000256" key="12">
    <source>
        <dbReference type="ARBA" id="ARBA00023242"/>
    </source>
</evidence>
<comment type="catalytic activity">
    <reaction evidence="1 14">
        <text>S-ubiquitinyl-[E2 ubiquitin-conjugating enzyme]-L-cysteine + [acceptor protein]-L-lysine = [E2 ubiquitin-conjugating enzyme]-L-cysteine + N(6)-ubiquitinyl-[acceptor protein]-L-lysine.</text>
        <dbReference type="EC" id="2.3.2.27"/>
    </reaction>
</comment>
<comment type="similarity">
    <text evidence="4 14">Belongs to the BRE1 family.</text>
</comment>
<dbReference type="GO" id="GO:0016567">
    <property type="term" value="P:protein ubiquitination"/>
    <property type="evidence" value="ECO:0007669"/>
    <property type="project" value="UniProtKB-UniRule"/>
</dbReference>
<evidence type="ECO:0000256" key="10">
    <source>
        <dbReference type="ARBA" id="ARBA00022853"/>
    </source>
</evidence>
<evidence type="ECO:0000256" key="11">
    <source>
        <dbReference type="ARBA" id="ARBA00023054"/>
    </source>
</evidence>
<keyword evidence="19" id="KW-1185">Reference proteome</keyword>
<feature type="coiled-coil region" evidence="15">
    <location>
        <begin position="360"/>
        <end position="397"/>
    </location>
</feature>
<dbReference type="SMART" id="SM00184">
    <property type="entry name" value="RING"/>
    <property type="match status" value="1"/>
</dbReference>
<feature type="coiled-coil region" evidence="15">
    <location>
        <begin position="56"/>
        <end position="86"/>
    </location>
</feature>
<evidence type="ECO:0000256" key="2">
    <source>
        <dbReference type="ARBA" id="ARBA00004123"/>
    </source>
</evidence>
<dbReference type="Pfam" id="PF26095">
    <property type="entry name" value="CC_Bre1"/>
    <property type="match status" value="1"/>
</dbReference>
<dbReference type="GO" id="GO:0005634">
    <property type="term" value="C:nucleus"/>
    <property type="evidence" value="ECO:0007669"/>
    <property type="project" value="UniProtKB-SubCell"/>
</dbReference>
<keyword evidence="5 14" id="KW-0808">Transferase</keyword>
<evidence type="ECO:0000313" key="18">
    <source>
        <dbReference type="EMBL" id="CAL1528521.1"/>
    </source>
</evidence>
<gene>
    <name evidence="18" type="ORF">GSLYS_00002691001</name>
</gene>
<name>A0AAV2H8F8_LYMST</name>
<evidence type="ECO:0000256" key="16">
    <source>
        <dbReference type="SAM" id="MobiDB-lite"/>
    </source>
</evidence>